<feature type="domain" description="Cyanovirin-N" evidence="1">
    <location>
        <begin position="32"/>
        <end position="115"/>
    </location>
</feature>
<gene>
    <name evidence="2" type="ORF">B0J11DRAFT_585717</name>
    <name evidence="3" type="ORF">B0J11DRAFT_585788</name>
</gene>
<dbReference type="InterPro" id="IPR036673">
    <property type="entry name" value="Cyanovirin-N_sf"/>
</dbReference>
<dbReference type="EMBL" id="JAGMWT010000023">
    <property type="protein sequence ID" value="KAH7111859.1"/>
    <property type="molecule type" value="Genomic_DNA"/>
</dbReference>
<dbReference type="Proteomes" id="UP000700596">
    <property type="component" value="Unassembled WGS sequence"/>
</dbReference>
<dbReference type="Gene3D" id="2.30.60.10">
    <property type="entry name" value="Cyanovirin-N"/>
    <property type="match status" value="1"/>
</dbReference>
<proteinExistence type="predicted"/>
<dbReference type="Pfam" id="PF08881">
    <property type="entry name" value="CVNH"/>
    <property type="match status" value="1"/>
</dbReference>
<dbReference type="InterPro" id="IPR011058">
    <property type="entry name" value="Cyanovirin-N"/>
</dbReference>
<name>A0A9P9D3K3_9PLEO</name>
<evidence type="ECO:0000313" key="4">
    <source>
        <dbReference type="Proteomes" id="UP000700596"/>
    </source>
</evidence>
<dbReference type="AlphaFoldDB" id="A0A9P9D3K3"/>
<keyword evidence="4" id="KW-1185">Reference proteome</keyword>
<dbReference type="OrthoDB" id="2441380at2759"/>
<evidence type="ECO:0000259" key="1">
    <source>
        <dbReference type="Pfam" id="PF08881"/>
    </source>
</evidence>
<dbReference type="EMBL" id="JAGMWT010000023">
    <property type="protein sequence ID" value="KAH7111779.1"/>
    <property type="molecule type" value="Genomic_DNA"/>
</dbReference>
<evidence type="ECO:0000313" key="2">
    <source>
        <dbReference type="EMBL" id="KAH7111779.1"/>
    </source>
</evidence>
<organism evidence="2 4">
    <name type="scientific">Dendryphion nanum</name>
    <dbReference type="NCBI Taxonomy" id="256645"/>
    <lineage>
        <taxon>Eukaryota</taxon>
        <taxon>Fungi</taxon>
        <taxon>Dikarya</taxon>
        <taxon>Ascomycota</taxon>
        <taxon>Pezizomycotina</taxon>
        <taxon>Dothideomycetes</taxon>
        <taxon>Pleosporomycetidae</taxon>
        <taxon>Pleosporales</taxon>
        <taxon>Torulaceae</taxon>
        <taxon>Dendryphion</taxon>
    </lineage>
</organism>
<reference evidence="2" key="1">
    <citation type="journal article" date="2021" name="Nat. Commun.">
        <title>Genetic determinants of endophytism in the Arabidopsis root mycobiome.</title>
        <authorList>
            <person name="Mesny F."/>
            <person name="Miyauchi S."/>
            <person name="Thiergart T."/>
            <person name="Pickel B."/>
            <person name="Atanasova L."/>
            <person name="Karlsson M."/>
            <person name="Huettel B."/>
            <person name="Barry K.W."/>
            <person name="Haridas S."/>
            <person name="Chen C."/>
            <person name="Bauer D."/>
            <person name="Andreopoulos W."/>
            <person name="Pangilinan J."/>
            <person name="LaButti K."/>
            <person name="Riley R."/>
            <person name="Lipzen A."/>
            <person name="Clum A."/>
            <person name="Drula E."/>
            <person name="Henrissat B."/>
            <person name="Kohler A."/>
            <person name="Grigoriev I.V."/>
            <person name="Martin F.M."/>
            <person name="Hacquard S."/>
        </authorList>
    </citation>
    <scope>NUCLEOTIDE SEQUENCE</scope>
    <source>
        <strain evidence="2">MPI-CAGE-CH-0243</strain>
    </source>
</reference>
<comment type="caution">
    <text evidence="2">The sequence shown here is derived from an EMBL/GenBank/DDBJ whole genome shotgun (WGS) entry which is preliminary data.</text>
</comment>
<dbReference type="SUPFAM" id="SSF51322">
    <property type="entry name" value="Cyanovirin-N"/>
    <property type="match status" value="1"/>
</dbReference>
<evidence type="ECO:0000313" key="3">
    <source>
        <dbReference type="EMBL" id="KAH7111859.1"/>
    </source>
</evidence>
<accession>A0A9P9D3K3</accession>
<sequence>MYSRALGLLLFHTRRQDSIASGLQLLGPEARCFDFSFEVNTFRATCFSSELLIVRDAVNLNQCISNDDDGNMQYQFGGHAFESCSGCTLSGTLDLSRNCQTQSSGTFKRSTIQLDGTTREGDSGVIVIDDGTVNCRAPK</sequence>
<protein>
    <recommendedName>
        <fullName evidence="1">Cyanovirin-N domain-containing protein</fullName>
    </recommendedName>
</protein>